<dbReference type="SUPFAM" id="SSF46689">
    <property type="entry name" value="Homeodomain-like"/>
    <property type="match status" value="1"/>
</dbReference>
<organism evidence="7">
    <name type="scientific">Clastoptera arizonana</name>
    <name type="common">Arizona spittle bug</name>
    <dbReference type="NCBI Taxonomy" id="38151"/>
    <lineage>
        <taxon>Eukaryota</taxon>
        <taxon>Metazoa</taxon>
        <taxon>Ecdysozoa</taxon>
        <taxon>Arthropoda</taxon>
        <taxon>Hexapoda</taxon>
        <taxon>Insecta</taxon>
        <taxon>Pterygota</taxon>
        <taxon>Neoptera</taxon>
        <taxon>Paraneoptera</taxon>
        <taxon>Hemiptera</taxon>
        <taxon>Auchenorrhyncha</taxon>
        <taxon>Cercopoidea</taxon>
        <taxon>Clastopteridae</taxon>
        <taxon>Clastoptera</taxon>
    </lineage>
</organism>
<keyword evidence="2" id="KW-0805">Transcription regulation</keyword>
<dbReference type="Gene3D" id="1.10.10.60">
    <property type="entry name" value="Homeodomain-like"/>
    <property type="match status" value="1"/>
</dbReference>
<dbReference type="PROSITE" id="PS51477">
    <property type="entry name" value="PAH"/>
    <property type="match status" value="1"/>
</dbReference>
<dbReference type="GO" id="GO:0006355">
    <property type="term" value="P:regulation of DNA-templated transcription"/>
    <property type="evidence" value="ECO:0007669"/>
    <property type="project" value="InterPro"/>
</dbReference>
<keyword evidence="4 5" id="KW-0539">Nucleus</keyword>
<sequence length="846" mass="96911">CPGEIIQSLLIPVNFKTIEEKEKTKLNIDSHDLCKDSVVEVKSPLEDTPLNMETGQLPELSSPQQILKGDMKEGCTKGKNGISLSGRRRKKKQKELEATIATLKPEPAHVIEERATIFAQSYFMKVQERLEEAMYKKFLQELNTFEASSDKNAASLYKKMEIILTPHQDLIDEFLSFLLPDQAREVGRLMDYLLLFKMKDFLNKLEVLFTKQAQQVYASLEQLLTQTNVTLADVHNTVLPHLKSSPLLTDYFLQLLPGERPPESMMVDFEQTDCIERDEDESFEMIQVPDYEDPYGGENCPCRCHGSQKLHCTICGVKYINGRVYLQHGKVIRPAKVIFEKEDQEKVMEMKWRVPGEPEIGYGKNMRKSYFLSPIKEKILNRVEHCGKLQKSPRTPKAKSSIRSKSLRPSSSVKRDCANRTFSLFESIEPLDNKSDVIKDDEAEIKHSNLLLEKSQNKDDNITMEEKKDEVELIDFGRNSDKLELEKSEVTTVEENIFAEQDETKFSIYSQIPSVISPMSFYNSESLHSMDLDSCVQSFSQKSEDSILSLSKTSNDFIKDGSMNVSDSTANKEEDVNLNLSLKGECKEGVTANIDIDQIVIENKNHEDSEKESISKIIKESIDGVVSATNDDFKKETIDCQNSFNLMQPNNYFFVSNIDKNKCLLNTTQENKVNENTDENNCVLHTAVENRMDENIDEKKYSLNTQHENKVENNLEKHKYLLNIVQENKIDEKITNANAGSSKENMETQILHQYKLQPNFSSGFNSQIESFSEGKKDISTQEMYNWTKEEDKIILQAFQLEGDTKATLMKINQLLPLRSIEEIQKRFQVLLQLLQRMTSATENSGK</sequence>
<evidence type="ECO:0000256" key="2">
    <source>
        <dbReference type="ARBA" id="ARBA00023015"/>
    </source>
</evidence>
<dbReference type="AlphaFoldDB" id="A0A1B6BWK4"/>
<dbReference type="Pfam" id="PF02671">
    <property type="entry name" value="PAH"/>
    <property type="match status" value="1"/>
</dbReference>
<evidence type="ECO:0000313" key="7">
    <source>
        <dbReference type="EMBL" id="JAS05663.1"/>
    </source>
</evidence>
<proteinExistence type="predicted"/>
<reference evidence="7" key="1">
    <citation type="submission" date="2015-12" db="EMBL/GenBank/DDBJ databases">
        <title>De novo transcriptome assembly of four potential Pierce s Disease insect vectors from Arizona vineyards.</title>
        <authorList>
            <person name="Tassone E.E."/>
        </authorList>
    </citation>
    <scope>NUCLEOTIDE SEQUENCE</scope>
</reference>
<evidence type="ECO:0000256" key="1">
    <source>
        <dbReference type="ARBA" id="ARBA00004123"/>
    </source>
</evidence>
<dbReference type="Pfam" id="PF21227">
    <property type="entry name" value="Myb_DNA-binding_7"/>
    <property type="match status" value="1"/>
</dbReference>
<evidence type="ECO:0008006" key="8">
    <source>
        <dbReference type="Google" id="ProtNLM"/>
    </source>
</evidence>
<dbReference type="SUPFAM" id="SSF47762">
    <property type="entry name" value="PAH2 domain"/>
    <property type="match status" value="1"/>
</dbReference>
<dbReference type="GO" id="GO:0003712">
    <property type="term" value="F:transcription coregulator activity"/>
    <property type="evidence" value="ECO:0007669"/>
    <property type="project" value="TreeGrafter"/>
</dbReference>
<evidence type="ECO:0000256" key="3">
    <source>
        <dbReference type="ARBA" id="ARBA00023163"/>
    </source>
</evidence>
<feature type="region of interest" description="Disordered" evidence="6">
    <location>
        <begin position="388"/>
        <end position="414"/>
    </location>
</feature>
<dbReference type="PANTHER" id="PTHR16088:SF3">
    <property type="entry name" value="GON-4-LIKE PROTEIN"/>
    <property type="match status" value="1"/>
</dbReference>
<evidence type="ECO:0000256" key="4">
    <source>
        <dbReference type="ARBA" id="ARBA00023242"/>
    </source>
</evidence>
<evidence type="ECO:0000256" key="6">
    <source>
        <dbReference type="SAM" id="MobiDB-lite"/>
    </source>
</evidence>
<protein>
    <recommendedName>
        <fullName evidence="8">Myb-like domain-containing protein</fullName>
    </recommendedName>
</protein>
<comment type="subcellular location">
    <subcellularLocation>
        <location evidence="1 5">Nucleus</location>
    </subcellularLocation>
</comment>
<dbReference type="GO" id="GO:0005634">
    <property type="term" value="C:nucleus"/>
    <property type="evidence" value="ECO:0007669"/>
    <property type="project" value="UniProtKB-SubCell"/>
</dbReference>
<evidence type="ECO:0000256" key="5">
    <source>
        <dbReference type="PROSITE-ProRule" id="PRU00810"/>
    </source>
</evidence>
<dbReference type="EMBL" id="GEDC01031635">
    <property type="protein sequence ID" value="JAS05663.1"/>
    <property type="molecule type" value="Transcribed_RNA"/>
</dbReference>
<dbReference type="InterPro" id="IPR009057">
    <property type="entry name" value="Homeodomain-like_sf"/>
</dbReference>
<keyword evidence="3" id="KW-0804">Transcription</keyword>
<accession>A0A1B6BWK4</accession>
<gene>
    <name evidence="7" type="ORF">g.36393</name>
</gene>
<feature type="compositionally biased region" description="Basic residues" evidence="6">
    <location>
        <begin position="394"/>
        <end position="406"/>
    </location>
</feature>
<dbReference type="InterPro" id="IPR003822">
    <property type="entry name" value="PAH"/>
</dbReference>
<dbReference type="InterPro" id="IPR052435">
    <property type="entry name" value="YY1-Transcr_Regul"/>
</dbReference>
<dbReference type="InterPro" id="IPR036600">
    <property type="entry name" value="PAH_sf"/>
</dbReference>
<feature type="non-terminal residue" evidence="7">
    <location>
        <position position="1"/>
    </location>
</feature>
<dbReference type="PANTHER" id="PTHR16088">
    <property type="entry name" value="YY1 ASSOCIATED PROTEIN-RELATED"/>
    <property type="match status" value="1"/>
</dbReference>
<dbReference type="Gene3D" id="1.20.1160.11">
    <property type="entry name" value="Paired amphipathic helix"/>
    <property type="match status" value="1"/>
</dbReference>
<name>A0A1B6BWK4_9HEMI</name>